<dbReference type="InterPro" id="IPR000058">
    <property type="entry name" value="Znf_AN1"/>
</dbReference>
<dbReference type="AlphaFoldDB" id="A0A1X7VW53"/>
<dbReference type="PANTHER" id="PTHR14677:SF37">
    <property type="entry name" value="AN1-TYPE ZINC FINGER PROTEIN 1"/>
    <property type="match status" value="1"/>
</dbReference>
<feature type="domain" description="AN1-type" evidence="6">
    <location>
        <begin position="99"/>
        <end position="147"/>
    </location>
</feature>
<evidence type="ECO:0000313" key="7">
    <source>
        <dbReference type="EnsemblMetazoa" id="Aqu2.1.44100_001"/>
    </source>
</evidence>
<dbReference type="KEGG" id="aqu:105316881"/>
<evidence type="ECO:0000256" key="3">
    <source>
        <dbReference type="ARBA" id="ARBA00022771"/>
    </source>
</evidence>
<keyword evidence="8" id="KW-1185">Reference proteome</keyword>
<evidence type="ECO:0000256" key="5">
    <source>
        <dbReference type="PROSITE-ProRule" id="PRU00449"/>
    </source>
</evidence>
<dbReference type="GO" id="GO:0005737">
    <property type="term" value="C:cytoplasm"/>
    <property type="evidence" value="ECO:0007669"/>
    <property type="project" value="TreeGrafter"/>
</dbReference>
<evidence type="ECO:0000256" key="1">
    <source>
        <dbReference type="ARBA" id="ARBA00022723"/>
    </source>
</evidence>
<evidence type="ECO:0000256" key="4">
    <source>
        <dbReference type="ARBA" id="ARBA00022833"/>
    </source>
</evidence>
<keyword evidence="2" id="KW-0677">Repeat</keyword>
<sequence length="152" mass="17823">MSEHEEEDMMSIGQHCKHPGCNQLDFLPFKCKKCLEIYCVEHRREQDHNCPNSEMGNTEIPQCPLCGQLIARGSHQSANDQVERHLLSGCKDHVLSINRKRSHRCRVKNCREHILMPFVCPSCHFNYCIRHRFSVDHQCDKMIQLRQPITVQ</sequence>
<dbReference type="SUPFAM" id="SSF118310">
    <property type="entry name" value="AN1-like Zinc finger"/>
    <property type="match status" value="2"/>
</dbReference>
<dbReference type="EnsemblMetazoa" id="XM_011412138.2">
    <property type="protein sequence ID" value="XP_011410440.1"/>
    <property type="gene ID" value="LOC105316881"/>
</dbReference>
<reference evidence="8" key="1">
    <citation type="journal article" date="2010" name="Nature">
        <title>The Amphimedon queenslandica genome and the evolution of animal complexity.</title>
        <authorList>
            <person name="Srivastava M."/>
            <person name="Simakov O."/>
            <person name="Chapman J."/>
            <person name="Fahey B."/>
            <person name="Gauthier M.E."/>
            <person name="Mitros T."/>
            <person name="Richards G.S."/>
            <person name="Conaco C."/>
            <person name="Dacre M."/>
            <person name="Hellsten U."/>
            <person name="Larroux C."/>
            <person name="Putnam N.H."/>
            <person name="Stanke M."/>
            <person name="Adamska M."/>
            <person name="Darling A."/>
            <person name="Degnan S.M."/>
            <person name="Oakley T.H."/>
            <person name="Plachetzki D.C."/>
            <person name="Zhai Y."/>
            <person name="Adamski M."/>
            <person name="Calcino A."/>
            <person name="Cummins S.F."/>
            <person name="Goodstein D.M."/>
            <person name="Harris C."/>
            <person name="Jackson D.J."/>
            <person name="Leys S.P."/>
            <person name="Shu S."/>
            <person name="Woodcroft B.J."/>
            <person name="Vervoort M."/>
            <person name="Kosik K.S."/>
            <person name="Manning G."/>
            <person name="Degnan B.M."/>
            <person name="Rokhsar D.S."/>
        </authorList>
    </citation>
    <scope>NUCLEOTIDE SEQUENCE [LARGE SCALE GENOMIC DNA]</scope>
</reference>
<dbReference type="Proteomes" id="UP000007879">
    <property type="component" value="Unassembled WGS sequence"/>
</dbReference>
<dbReference type="GO" id="GO:0008270">
    <property type="term" value="F:zinc ion binding"/>
    <property type="evidence" value="ECO:0007669"/>
    <property type="project" value="UniProtKB-KW"/>
</dbReference>
<evidence type="ECO:0000313" key="8">
    <source>
        <dbReference type="Proteomes" id="UP000007879"/>
    </source>
</evidence>
<gene>
    <name evidence="7" type="primary">105316881</name>
</gene>
<dbReference type="PROSITE" id="PS51039">
    <property type="entry name" value="ZF_AN1"/>
    <property type="match status" value="2"/>
</dbReference>
<keyword evidence="4" id="KW-0862">Zinc</keyword>
<dbReference type="EnsemblMetazoa" id="Aqu2.1.44100_001">
    <property type="protein sequence ID" value="Aqu2.1.44100_001"/>
    <property type="gene ID" value="Aqu2.1.44100"/>
</dbReference>
<evidence type="ECO:0000256" key="2">
    <source>
        <dbReference type="ARBA" id="ARBA00022737"/>
    </source>
</evidence>
<feature type="domain" description="AN1-type" evidence="6">
    <location>
        <begin position="10"/>
        <end position="58"/>
    </location>
</feature>
<proteinExistence type="predicted"/>
<accession>A0A1X7VW53</accession>
<dbReference type="InterPro" id="IPR035896">
    <property type="entry name" value="AN1-like_Znf"/>
</dbReference>
<dbReference type="SMART" id="SM00154">
    <property type="entry name" value="ZnF_AN1"/>
    <property type="match status" value="2"/>
</dbReference>
<evidence type="ECO:0000259" key="6">
    <source>
        <dbReference type="PROSITE" id="PS51039"/>
    </source>
</evidence>
<name>A0A1X7VW53_AMPQE</name>
<organism evidence="7">
    <name type="scientific">Amphimedon queenslandica</name>
    <name type="common">Sponge</name>
    <dbReference type="NCBI Taxonomy" id="400682"/>
    <lineage>
        <taxon>Eukaryota</taxon>
        <taxon>Metazoa</taxon>
        <taxon>Porifera</taxon>
        <taxon>Demospongiae</taxon>
        <taxon>Heteroscleromorpha</taxon>
        <taxon>Haplosclerida</taxon>
        <taxon>Niphatidae</taxon>
        <taxon>Amphimedon</taxon>
    </lineage>
</organism>
<keyword evidence="1" id="KW-0479">Metal-binding</keyword>
<dbReference type="PANTHER" id="PTHR14677">
    <property type="entry name" value="ARSENITE INDUCUBLE RNA ASSOCIATED PROTEIN AIP-1-RELATED"/>
    <property type="match status" value="1"/>
</dbReference>
<dbReference type="Gene3D" id="4.10.1110.10">
    <property type="entry name" value="AN1-like Zinc finger"/>
    <property type="match status" value="2"/>
</dbReference>
<dbReference type="OrthoDB" id="431929at2759"/>
<dbReference type="InParanoid" id="A0A1X7VW53"/>
<dbReference type="STRING" id="400682.A0A1X7VW53"/>
<protein>
    <recommendedName>
        <fullName evidence="6">AN1-type domain-containing protein</fullName>
    </recommendedName>
</protein>
<dbReference type="Pfam" id="PF25403">
    <property type="entry name" value="zf-C2H2_ZFAND2"/>
    <property type="match status" value="1"/>
</dbReference>
<dbReference type="Pfam" id="PF01428">
    <property type="entry name" value="zf-AN1"/>
    <property type="match status" value="2"/>
</dbReference>
<dbReference type="eggNOG" id="KOG3183">
    <property type="taxonomic scope" value="Eukaryota"/>
</dbReference>
<dbReference type="InterPro" id="IPR057357">
    <property type="entry name" value="Znf-C2H2_ZFAND2A/B"/>
</dbReference>
<keyword evidence="3 5" id="KW-0863">Zinc-finger</keyword>
<reference evidence="7" key="2">
    <citation type="submission" date="2017-05" db="UniProtKB">
        <authorList>
            <consortium name="EnsemblMetazoa"/>
        </authorList>
    </citation>
    <scope>IDENTIFICATION</scope>
</reference>